<evidence type="ECO:0000256" key="2">
    <source>
        <dbReference type="ARBA" id="ARBA00023315"/>
    </source>
</evidence>
<reference evidence="5 6" key="1">
    <citation type="submission" date="2020-10" db="EMBL/GenBank/DDBJ databases">
        <title>Connecting structure to function with the recovery of over 1000 high-quality activated sludge metagenome-assembled genomes encoding full-length rRNA genes using long-read sequencing.</title>
        <authorList>
            <person name="Singleton C.M."/>
            <person name="Petriglieri F."/>
            <person name="Kristensen J.M."/>
            <person name="Kirkegaard R.H."/>
            <person name="Michaelsen T.Y."/>
            <person name="Andersen M.H."/>
            <person name="Karst S.M."/>
            <person name="Dueholm M.S."/>
            <person name="Nielsen P.H."/>
            <person name="Albertsen M."/>
        </authorList>
    </citation>
    <scope>NUCLEOTIDE SEQUENCE [LARGE SCALE GENOMIC DNA]</scope>
    <source>
        <strain evidence="5">Ribe_18-Q3-R11-54_BAT3C.373</strain>
    </source>
</reference>
<evidence type="ECO:0000259" key="4">
    <source>
        <dbReference type="Pfam" id="PF04389"/>
    </source>
</evidence>
<keyword evidence="2" id="KW-0012">Acyltransferase</keyword>
<feature type="domain" description="Peptidase M28" evidence="4">
    <location>
        <begin position="92"/>
        <end position="310"/>
    </location>
</feature>
<dbReference type="InterPro" id="IPR007484">
    <property type="entry name" value="Peptidase_M28"/>
</dbReference>
<dbReference type="Gene3D" id="3.40.630.10">
    <property type="entry name" value="Zn peptidases"/>
    <property type="match status" value="1"/>
</dbReference>
<dbReference type="PANTHER" id="PTHR12283:SF6">
    <property type="entry name" value="GLUTAMINYL-PEPTIDE CYCLOTRANSFERASE-RELATED"/>
    <property type="match status" value="1"/>
</dbReference>
<dbReference type="Pfam" id="PF04389">
    <property type="entry name" value="Peptidase_M28"/>
    <property type="match status" value="1"/>
</dbReference>
<accession>A0A9D7SB64</accession>
<evidence type="ECO:0000313" key="5">
    <source>
        <dbReference type="EMBL" id="MBK9718583.1"/>
    </source>
</evidence>
<dbReference type="PANTHER" id="PTHR12283">
    <property type="entry name" value="GLUTAMINYL-PEPTIDE CYCLOTRANSFERASE"/>
    <property type="match status" value="1"/>
</dbReference>
<dbReference type="PROSITE" id="PS51257">
    <property type="entry name" value="PROKAR_LIPOPROTEIN"/>
    <property type="match status" value="1"/>
</dbReference>
<keyword evidence="3" id="KW-0732">Signal</keyword>
<dbReference type="AlphaFoldDB" id="A0A9D7SB64"/>
<evidence type="ECO:0000256" key="1">
    <source>
        <dbReference type="ARBA" id="ARBA00022679"/>
    </source>
</evidence>
<organism evidence="5 6">
    <name type="scientific">Candidatus Defluviibacterium haderslevense</name>
    <dbReference type="NCBI Taxonomy" id="2981993"/>
    <lineage>
        <taxon>Bacteria</taxon>
        <taxon>Pseudomonadati</taxon>
        <taxon>Bacteroidota</taxon>
        <taxon>Saprospiria</taxon>
        <taxon>Saprospirales</taxon>
        <taxon>Saprospiraceae</taxon>
        <taxon>Candidatus Defluviibacterium</taxon>
    </lineage>
</organism>
<sequence length="319" mass="36120">MNLKLFKCLFLLSLIAAACKNNKTLNVPHFDKDKAYSFVRKQTQFGPRVPNSAAHEACKEWMVNLFKSQGAVVIEQTFETNAYDKQKLNGTNIIASYHPEAKHRIMIASHWDSRPMCDQDPDTSYMRQAVLGADDGASGVGIILELSRLLQQNELKDLGVDFILFDCEDYGDAQGEVETWCLGSQYWSRNKHTANYKADYGILLDMVGAANPNYYQEEYSLQFAPKVINKIWKLAHDEGYGQNFIAKKRPGLVDDHLFVNMIAKIPMIDIINCPPGSQTGFVNHWHTHKDDMNAIDPLSLELLGKILIKLIYLEDQGSI</sequence>
<dbReference type="Proteomes" id="UP000808349">
    <property type="component" value="Unassembled WGS sequence"/>
</dbReference>
<name>A0A9D7SB64_9BACT</name>
<dbReference type="GO" id="GO:0008270">
    <property type="term" value="F:zinc ion binding"/>
    <property type="evidence" value="ECO:0007669"/>
    <property type="project" value="TreeGrafter"/>
</dbReference>
<dbReference type="InterPro" id="IPR040234">
    <property type="entry name" value="QC/QCL"/>
</dbReference>
<comment type="caution">
    <text evidence="5">The sequence shown here is derived from an EMBL/GenBank/DDBJ whole genome shotgun (WGS) entry which is preliminary data.</text>
</comment>
<proteinExistence type="predicted"/>
<dbReference type="GO" id="GO:0016603">
    <property type="term" value="F:glutaminyl-peptide cyclotransferase activity"/>
    <property type="evidence" value="ECO:0007669"/>
    <property type="project" value="TreeGrafter"/>
</dbReference>
<evidence type="ECO:0000256" key="3">
    <source>
        <dbReference type="SAM" id="SignalP"/>
    </source>
</evidence>
<protein>
    <submittedName>
        <fullName evidence="5">M28 family peptidase</fullName>
    </submittedName>
</protein>
<evidence type="ECO:0000313" key="6">
    <source>
        <dbReference type="Proteomes" id="UP000808349"/>
    </source>
</evidence>
<keyword evidence="1" id="KW-0808">Transferase</keyword>
<gene>
    <name evidence="5" type="ORF">IPO85_13935</name>
</gene>
<feature type="signal peptide" evidence="3">
    <location>
        <begin position="1"/>
        <end position="18"/>
    </location>
</feature>
<dbReference type="SUPFAM" id="SSF53187">
    <property type="entry name" value="Zn-dependent exopeptidases"/>
    <property type="match status" value="1"/>
</dbReference>
<dbReference type="EMBL" id="JADKFW010000010">
    <property type="protein sequence ID" value="MBK9718583.1"/>
    <property type="molecule type" value="Genomic_DNA"/>
</dbReference>
<feature type="chain" id="PRO_5039029340" evidence="3">
    <location>
        <begin position="19"/>
        <end position="319"/>
    </location>
</feature>